<dbReference type="Proteomes" id="UP001501231">
    <property type="component" value="Unassembled WGS sequence"/>
</dbReference>
<feature type="compositionally biased region" description="Low complexity" evidence="1">
    <location>
        <begin position="168"/>
        <end position="177"/>
    </location>
</feature>
<evidence type="ECO:0000313" key="2">
    <source>
        <dbReference type="EMBL" id="GAA2455477.1"/>
    </source>
</evidence>
<evidence type="ECO:0000313" key="3">
    <source>
        <dbReference type="Proteomes" id="UP001501231"/>
    </source>
</evidence>
<feature type="region of interest" description="Disordered" evidence="1">
    <location>
        <begin position="168"/>
        <end position="199"/>
    </location>
</feature>
<gene>
    <name evidence="2" type="ORF">GCM10010191_88390</name>
</gene>
<feature type="compositionally biased region" description="Basic and acidic residues" evidence="1">
    <location>
        <begin position="182"/>
        <end position="199"/>
    </location>
</feature>
<reference evidence="2 3" key="1">
    <citation type="journal article" date="2019" name="Int. J. Syst. Evol. Microbiol.">
        <title>The Global Catalogue of Microorganisms (GCM) 10K type strain sequencing project: providing services to taxonomists for standard genome sequencing and annotation.</title>
        <authorList>
            <consortium name="The Broad Institute Genomics Platform"/>
            <consortium name="The Broad Institute Genome Sequencing Center for Infectious Disease"/>
            <person name="Wu L."/>
            <person name="Ma J."/>
        </authorList>
    </citation>
    <scope>NUCLEOTIDE SEQUENCE [LARGE SCALE GENOMIC DNA]</scope>
    <source>
        <strain evidence="2 3">JCM 3325</strain>
    </source>
</reference>
<accession>A0ABN3KFL1</accession>
<feature type="compositionally biased region" description="Low complexity" evidence="1">
    <location>
        <begin position="59"/>
        <end position="68"/>
    </location>
</feature>
<comment type="caution">
    <text evidence="2">The sequence shown here is derived from an EMBL/GenBank/DDBJ whole genome shotgun (WGS) entry which is preliminary data.</text>
</comment>
<evidence type="ECO:0000256" key="1">
    <source>
        <dbReference type="SAM" id="MobiDB-lite"/>
    </source>
</evidence>
<feature type="region of interest" description="Disordered" evidence="1">
    <location>
        <begin position="54"/>
        <end position="80"/>
    </location>
</feature>
<keyword evidence="3" id="KW-1185">Reference proteome</keyword>
<dbReference type="EMBL" id="BAAARW010000042">
    <property type="protein sequence ID" value="GAA2455477.1"/>
    <property type="molecule type" value="Genomic_DNA"/>
</dbReference>
<sequence>MDRTIAWVAGQAPMSPTTWSKVEQGGKVRDLTYNAVDRVLQWKEGACERFLRDAEEPQPADGVATGGTAPPGPSRALPAGAGVQKDDAMMAGPVRSPLDGGEIREWRVLPGADPDAEETVVVFWVGPADADMHEVAKEATERRRRSRAREAEAIAAQDRWEALFAAERAEAAPAPGDGETGEVDRFDLVDKESEGPSPE</sequence>
<protein>
    <recommendedName>
        <fullName evidence="4">XRE family transcriptional regulator</fullName>
    </recommendedName>
</protein>
<organism evidence="2 3">
    <name type="scientific">Actinomadura vinacea</name>
    <dbReference type="NCBI Taxonomy" id="115336"/>
    <lineage>
        <taxon>Bacteria</taxon>
        <taxon>Bacillati</taxon>
        <taxon>Actinomycetota</taxon>
        <taxon>Actinomycetes</taxon>
        <taxon>Streptosporangiales</taxon>
        <taxon>Thermomonosporaceae</taxon>
        <taxon>Actinomadura</taxon>
    </lineage>
</organism>
<evidence type="ECO:0008006" key="4">
    <source>
        <dbReference type="Google" id="ProtNLM"/>
    </source>
</evidence>
<proteinExistence type="predicted"/>
<name>A0ABN3KFL1_9ACTN</name>